<sequence>MKSRQYCCCAIPLVNAGIYATLIEQFVAGILIGTLSIATPTIVGAATPSFAGWVLAIVCYVAAALQVLGLFGVLQERTILYRRYATLHWMCVSAAFSIAAAWIILSAVRHSTASSRCIQTFFSDTSLSSQGQKLCDIFSWVDVGIMGGLWVLLAILQGYLVVVLFSYGSSQRMDHEQYDGLGDPIHSLTKDTIPMTDRSEPWDPDPSSEPGPTPYQHLRQTSATEVLDEPYQQPSDSLSNDYGYKSSSYYNRQRDNTYNNYPEVQTSQSYDNYNAAPYQNRTGRAEGLM</sequence>
<proteinExistence type="predicted"/>
<dbReference type="OMA" id="PREYCCC"/>
<evidence type="ECO:0000256" key="2">
    <source>
        <dbReference type="SAM" id="Phobius"/>
    </source>
</evidence>
<keyword evidence="2" id="KW-1133">Transmembrane helix</keyword>
<evidence type="ECO:0000313" key="4">
    <source>
        <dbReference type="Proteomes" id="UP000629468"/>
    </source>
</evidence>
<feature type="compositionally biased region" description="Polar residues" evidence="1">
    <location>
        <begin position="232"/>
        <end position="282"/>
    </location>
</feature>
<dbReference type="EMBL" id="JABXXO010000001">
    <property type="protein sequence ID" value="KAF7784382.1"/>
    <property type="molecule type" value="Genomic_DNA"/>
</dbReference>
<keyword evidence="2" id="KW-0472">Membrane</keyword>
<evidence type="ECO:0000313" key="3">
    <source>
        <dbReference type="EMBL" id="KAF7784382.1"/>
    </source>
</evidence>
<comment type="caution">
    <text evidence="3">The sequence shown here is derived from an EMBL/GenBank/DDBJ whole genome shotgun (WGS) entry which is preliminary data.</text>
</comment>
<name>A0A8H7FAV8_AGABI</name>
<dbReference type="Proteomes" id="UP000629468">
    <property type="component" value="Unassembled WGS sequence"/>
</dbReference>
<evidence type="ECO:0000256" key="1">
    <source>
        <dbReference type="SAM" id="MobiDB-lite"/>
    </source>
</evidence>
<accession>A0A8H7FAV8</accession>
<organism evidence="3 4">
    <name type="scientific">Agaricus bisporus var. burnettii</name>
    <dbReference type="NCBI Taxonomy" id="192524"/>
    <lineage>
        <taxon>Eukaryota</taxon>
        <taxon>Fungi</taxon>
        <taxon>Dikarya</taxon>
        <taxon>Basidiomycota</taxon>
        <taxon>Agaricomycotina</taxon>
        <taxon>Agaricomycetes</taxon>
        <taxon>Agaricomycetidae</taxon>
        <taxon>Agaricales</taxon>
        <taxon>Agaricineae</taxon>
        <taxon>Agaricaceae</taxon>
        <taxon>Agaricus</taxon>
    </lineage>
</organism>
<feature type="transmembrane region" description="Helical" evidence="2">
    <location>
        <begin position="86"/>
        <end position="105"/>
    </location>
</feature>
<protein>
    <submittedName>
        <fullName evidence="3">Uncharacterized protein</fullName>
    </submittedName>
</protein>
<feature type="transmembrane region" description="Helical" evidence="2">
    <location>
        <begin position="50"/>
        <end position="74"/>
    </location>
</feature>
<reference evidence="3 4" key="1">
    <citation type="journal article" name="Sci. Rep.">
        <title>Telomere-to-telomere assembled and centromere annotated genomes of the two main subspecies of the button mushroom Agaricus bisporus reveal especially polymorphic chromosome ends.</title>
        <authorList>
            <person name="Sonnenberg A.S.M."/>
            <person name="Sedaghat-Telgerd N."/>
            <person name="Lavrijssen B."/>
            <person name="Ohm R.A."/>
            <person name="Hendrickx P.M."/>
            <person name="Scholtmeijer K."/>
            <person name="Baars J.J.P."/>
            <person name="van Peer A."/>
        </authorList>
    </citation>
    <scope>NUCLEOTIDE SEQUENCE [LARGE SCALE GENOMIC DNA]</scope>
    <source>
        <strain evidence="3 4">H119_p4</strain>
    </source>
</reference>
<feature type="region of interest" description="Disordered" evidence="1">
    <location>
        <begin position="178"/>
        <end position="289"/>
    </location>
</feature>
<gene>
    <name evidence="3" type="ORF">Agabi119p4_547</name>
</gene>
<feature type="transmembrane region" description="Helical" evidence="2">
    <location>
        <begin position="148"/>
        <end position="167"/>
    </location>
</feature>
<dbReference type="AlphaFoldDB" id="A0A8H7FAV8"/>
<keyword evidence="2" id="KW-0812">Transmembrane</keyword>
<feature type="transmembrane region" description="Helical" evidence="2">
    <location>
        <begin position="12"/>
        <end position="38"/>
    </location>
</feature>